<evidence type="ECO:0000313" key="10">
    <source>
        <dbReference type="EMBL" id="MFG3817336.1"/>
    </source>
</evidence>
<keyword evidence="6" id="KW-0157">Chromophore</keyword>
<reference evidence="11" key="1">
    <citation type="journal article" date="2024" name="Algal Res.">
        <title>Biochemical, toxicological and genomic investigation of a high-biomass producing Limnothrix strain isolated from Italian shallow drinking water reservoir.</title>
        <authorList>
            <person name="Simonazzi M."/>
            <person name="Shishido T.K."/>
            <person name="Delbaje E."/>
            <person name="Wahlsten M."/>
            <person name="Fewer D.P."/>
            <person name="Sivonen K."/>
            <person name="Pezzolesi L."/>
            <person name="Pistocchi R."/>
        </authorList>
    </citation>
    <scope>NUCLEOTIDE SEQUENCE [LARGE SCALE GENOMIC DNA]</scope>
    <source>
        <strain evidence="11">LRLZ20PSL1</strain>
    </source>
</reference>
<keyword evidence="8 9" id="KW-0472">Membrane</keyword>
<feature type="transmembrane region" description="Helical" evidence="9">
    <location>
        <begin position="31"/>
        <end position="50"/>
    </location>
</feature>
<keyword evidence="11" id="KW-1185">Reference proteome</keyword>
<name>A0ABW7CBN7_9CYAN</name>
<feature type="transmembrane region" description="Helical" evidence="9">
    <location>
        <begin position="248"/>
        <end position="272"/>
    </location>
</feature>
<feature type="transmembrane region" description="Helical" evidence="9">
    <location>
        <begin position="211"/>
        <end position="228"/>
    </location>
</feature>
<evidence type="ECO:0000256" key="9">
    <source>
        <dbReference type="SAM" id="Phobius"/>
    </source>
</evidence>
<dbReference type="Proteomes" id="UP001604335">
    <property type="component" value="Unassembled WGS sequence"/>
</dbReference>
<accession>A0ABW7CBN7</accession>
<keyword evidence="7" id="KW-0793">Thylakoid</keyword>
<evidence type="ECO:0000256" key="2">
    <source>
        <dbReference type="ARBA" id="ARBA00022494"/>
    </source>
</evidence>
<evidence type="ECO:0000256" key="4">
    <source>
        <dbReference type="ARBA" id="ARBA00022692"/>
    </source>
</evidence>
<evidence type="ECO:0000313" key="11">
    <source>
        <dbReference type="Proteomes" id="UP001604335"/>
    </source>
</evidence>
<dbReference type="SUPFAM" id="SSF161077">
    <property type="entry name" value="Photosystem II antenna protein-like"/>
    <property type="match status" value="1"/>
</dbReference>
<comment type="caution">
    <text evidence="10">The sequence shown here is derived from an EMBL/GenBank/DDBJ whole genome shotgun (WGS) entry which is preliminary data.</text>
</comment>
<proteinExistence type="predicted"/>
<dbReference type="RefSeq" id="WP_393011590.1">
    <property type="nucleotide sequence ID" value="NZ_JAZAQF010000034.1"/>
</dbReference>
<evidence type="ECO:0000256" key="3">
    <source>
        <dbReference type="ARBA" id="ARBA00022531"/>
    </source>
</evidence>
<sequence>MTVTTTPPQTAIAIPWWAGNARLTELSGRLLGAHVAHAGLIVLWAGAMTLFEVSRCDLSRPLYEQGLILLPNLARLGWGLGNNGAIAQTDDWFAIGAIHLISAAFLGAGGLFHALKGPERLDRTGFFNYRWDDANKMTQILGIHLVLLGLGAWLLVLKATTFGGLYDPAVGRVQLVSDLNWDLGQILGYFFGAGGRYWLASVNDLPTIVGAHAWLGAILIGGGLWHIVSEPSAAVKRLFIWSGEAYLSYSLGALALMAFVATLFVSVNAVAFPEAFFGPRLQIGFDRVPYFFSPDGALTSRVWLANAHFWLGFFFLQGHIFHALQAAGVRFGFGQTTPATPNTADSSTQSTQEAAA</sequence>
<evidence type="ECO:0000256" key="7">
    <source>
        <dbReference type="ARBA" id="ARBA00023078"/>
    </source>
</evidence>
<feature type="transmembrane region" description="Helical" evidence="9">
    <location>
        <begin position="140"/>
        <end position="159"/>
    </location>
</feature>
<dbReference type="Pfam" id="PF00421">
    <property type="entry name" value="PSII"/>
    <property type="match status" value="1"/>
</dbReference>
<evidence type="ECO:0000256" key="8">
    <source>
        <dbReference type="ARBA" id="ARBA00023136"/>
    </source>
</evidence>
<dbReference type="InterPro" id="IPR036001">
    <property type="entry name" value="PS_II_antenna-like_sf"/>
</dbReference>
<feature type="transmembrane region" description="Helical" evidence="9">
    <location>
        <begin position="92"/>
        <end position="115"/>
    </location>
</feature>
<evidence type="ECO:0000256" key="6">
    <source>
        <dbReference type="ARBA" id="ARBA00022991"/>
    </source>
</evidence>
<evidence type="ECO:0000256" key="5">
    <source>
        <dbReference type="ARBA" id="ARBA00022989"/>
    </source>
</evidence>
<dbReference type="EMBL" id="JAZAQF010000034">
    <property type="protein sequence ID" value="MFG3817336.1"/>
    <property type="molecule type" value="Genomic_DNA"/>
</dbReference>
<keyword evidence="3" id="KW-0602">Photosynthesis</keyword>
<organism evidence="10 11">
    <name type="scientific">Limnothrix redekei LRLZ20PSL1</name>
    <dbReference type="NCBI Taxonomy" id="3112953"/>
    <lineage>
        <taxon>Bacteria</taxon>
        <taxon>Bacillati</taxon>
        <taxon>Cyanobacteriota</taxon>
        <taxon>Cyanophyceae</taxon>
        <taxon>Pseudanabaenales</taxon>
        <taxon>Pseudanabaenaceae</taxon>
        <taxon>Limnothrix</taxon>
    </lineage>
</organism>
<keyword evidence="5 9" id="KW-1133">Transmembrane helix</keyword>
<evidence type="ECO:0000256" key="1">
    <source>
        <dbReference type="ARBA" id="ARBA00004636"/>
    </source>
</evidence>
<protein>
    <submittedName>
        <fullName evidence="10">Chlorophyll a/b binding light-harvesting protein</fullName>
    </submittedName>
</protein>
<keyword evidence="4 9" id="KW-0812">Transmembrane</keyword>
<keyword evidence="2" id="KW-0148">Chlorophyll</keyword>
<dbReference type="InterPro" id="IPR000932">
    <property type="entry name" value="PS_antenna-like"/>
</dbReference>
<gene>
    <name evidence="10" type="ORF">VPK24_06770</name>
</gene>
<dbReference type="NCBIfam" id="TIGR03041">
    <property type="entry name" value="PS_antenn_a_b"/>
    <property type="match status" value="1"/>
</dbReference>
<comment type="subcellular location">
    <subcellularLocation>
        <location evidence="1">Cellular thylakoid membrane</location>
        <topology evidence="1">Multi-pass membrane protein</topology>
    </subcellularLocation>
</comment>